<evidence type="ECO:0000256" key="9">
    <source>
        <dbReference type="RuleBase" id="RU363111"/>
    </source>
</evidence>
<dbReference type="PANTHER" id="PTHR23137:SF24">
    <property type="entry name" value="VESICLE TRANSPORT PROTEIN SFT2A"/>
    <property type="match status" value="1"/>
</dbReference>
<evidence type="ECO:0000256" key="8">
    <source>
        <dbReference type="ARBA" id="ARBA00025800"/>
    </source>
</evidence>
<dbReference type="GO" id="GO:0012505">
    <property type="term" value="C:endomembrane system"/>
    <property type="evidence" value="ECO:0007669"/>
    <property type="project" value="UniProtKB-ARBA"/>
</dbReference>
<evidence type="ECO:0000256" key="3">
    <source>
        <dbReference type="ARBA" id="ARBA00022448"/>
    </source>
</evidence>
<reference evidence="10" key="2">
    <citation type="submission" date="2025-09" db="UniProtKB">
        <authorList>
            <consortium name="Ensembl"/>
        </authorList>
    </citation>
    <scope>IDENTIFICATION</scope>
</reference>
<name>A0A9J8AC31_CYPCA</name>
<dbReference type="Ensembl" id="ENSCCRT00000132237.1">
    <property type="protein sequence ID" value="ENSCCRP00000142577.1"/>
    <property type="gene ID" value="ENSCCRG00000035689.2"/>
</dbReference>
<comment type="similarity">
    <text evidence="8 9">Belongs to the SFT2 family.</text>
</comment>
<protein>
    <recommendedName>
        <fullName evidence="9">Vesicle transport protein</fullName>
    </recommendedName>
</protein>
<evidence type="ECO:0000256" key="4">
    <source>
        <dbReference type="ARBA" id="ARBA00022692"/>
    </source>
</evidence>
<keyword evidence="3 9" id="KW-0813">Transport</keyword>
<dbReference type="Proteomes" id="UP001108240">
    <property type="component" value="Unplaced"/>
</dbReference>
<dbReference type="InterPro" id="IPR007305">
    <property type="entry name" value="Vesicle_transpt_Got1/SFT2"/>
</dbReference>
<dbReference type="PANTHER" id="PTHR23137">
    <property type="entry name" value="VESICLE TRANSPORT PROTEIN-RELATED"/>
    <property type="match status" value="1"/>
</dbReference>
<sequence length="280" mass="31235">MDKLRRVLSGGEENEEVGLTSQMMDGTTLSFGTRVKWFVICFAGGVLCSILGTALLFLPKAGVNLFAVFYTLGNIAAISSTCFLMGPFKQLKRMFEPTRLIATIMMLLFLVLTLCAVFWWGKKGLAIIFCILQFLAMTWYSISYIPFARKSARCAGEPGLPLLRYFIRKQGELIIIYLCAVCAELLRLNTKQSPDRAAVWVRAVREGVTDLQTFVSLSPYSVVLSDSLLFLLTLTAFTPPPLPVNFEHDKVCIATHLERVTEAEAEERGKRVEAEARKAP</sequence>
<dbReference type="InterPro" id="IPR011691">
    <property type="entry name" value="Vesicle_transpt_SFT2"/>
</dbReference>
<proteinExistence type="inferred from homology"/>
<feature type="transmembrane region" description="Helical" evidence="9">
    <location>
        <begin position="126"/>
        <end position="147"/>
    </location>
</feature>
<keyword evidence="6 9" id="KW-1133">Transmembrane helix</keyword>
<reference evidence="10" key="1">
    <citation type="submission" date="2025-08" db="UniProtKB">
        <authorList>
            <consortium name="Ensembl"/>
        </authorList>
    </citation>
    <scope>IDENTIFICATION</scope>
</reference>
<evidence type="ECO:0000313" key="11">
    <source>
        <dbReference type="Proteomes" id="UP001108240"/>
    </source>
</evidence>
<dbReference type="GO" id="GO:0015031">
    <property type="term" value="P:protein transport"/>
    <property type="evidence" value="ECO:0007669"/>
    <property type="project" value="UniProtKB-KW"/>
</dbReference>
<evidence type="ECO:0000256" key="1">
    <source>
        <dbReference type="ARBA" id="ARBA00003566"/>
    </source>
</evidence>
<organism evidence="10 11">
    <name type="scientific">Cyprinus carpio carpio</name>
    <dbReference type="NCBI Taxonomy" id="630221"/>
    <lineage>
        <taxon>Eukaryota</taxon>
        <taxon>Metazoa</taxon>
        <taxon>Chordata</taxon>
        <taxon>Craniata</taxon>
        <taxon>Vertebrata</taxon>
        <taxon>Euteleostomi</taxon>
        <taxon>Actinopterygii</taxon>
        <taxon>Neopterygii</taxon>
        <taxon>Teleostei</taxon>
        <taxon>Ostariophysi</taxon>
        <taxon>Cypriniformes</taxon>
        <taxon>Cyprinidae</taxon>
        <taxon>Cyprininae</taxon>
        <taxon>Cyprinus</taxon>
    </lineage>
</organism>
<dbReference type="AlphaFoldDB" id="A0A9J8AC31"/>
<dbReference type="GO" id="GO:0016020">
    <property type="term" value="C:membrane"/>
    <property type="evidence" value="ECO:0007669"/>
    <property type="project" value="UniProtKB-SubCell"/>
</dbReference>
<evidence type="ECO:0000256" key="5">
    <source>
        <dbReference type="ARBA" id="ARBA00022927"/>
    </source>
</evidence>
<dbReference type="GeneTree" id="ENSGT00390000018525"/>
<keyword evidence="4 9" id="KW-0812">Transmembrane</keyword>
<feature type="transmembrane region" description="Helical" evidence="9">
    <location>
        <begin position="100"/>
        <end position="120"/>
    </location>
</feature>
<feature type="transmembrane region" description="Helical" evidence="9">
    <location>
        <begin position="65"/>
        <end position="88"/>
    </location>
</feature>
<keyword evidence="5 9" id="KW-0653">Protein transport</keyword>
<dbReference type="Pfam" id="PF04178">
    <property type="entry name" value="Got1"/>
    <property type="match status" value="1"/>
</dbReference>
<accession>A0A9J8AC31</accession>
<comment type="function">
    <text evidence="1 9">May be involved in fusion of retrograde transport vesicles derived from an endocytic compartment with the Golgi complex.</text>
</comment>
<evidence type="ECO:0000256" key="2">
    <source>
        <dbReference type="ARBA" id="ARBA00004141"/>
    </source>
</evidence>
<dbReference type="GO" id="GO:0005737">
    <property type="term" value="C:cytoplasm"/>
    <property type="evidence" value="ECO:0007669"/>
    <property type="project" value="UniProtKB-ARBA"/>
</dbReference>
<comment type="subcellular location">
    <subcellularLocation>
        <location evidence="2 9">Membrane</location>
        <topology evidence="2 9">Multi-pass membrane protein</topology>
    </subcellularLocation>
</comment>
<dbReference type="GO" id="GO:0016192">
    <property type="term" value="P:vesicle-mediated transport"/>
    <property type="evidence" value="ECO:0007669"/>
    <property type="project" value="InterPro"/>
</dbReference>
<feature type="transmembrane region" description="Helical" evidence="9">
    <location>
        <begin position="37"/>
        <end position="59"/>
    </location>
</feature>
<evidence type="ECO:0000313" key="10">
    <source>
        <dbReference type="Ensembl" id="ENSCCRP00000142577.1"/>
    </source>
</evidence>
<keyword evidence="11" id="KW-1185">Reference proteome</keyword>
<evidence type="ECO:0000256" key="7">
    <source>
        <dbReference type="ARBA" id="ARBA00023136"/>
    </source>
</evidence>
<keyword evidence="7 9" id="KW-0472">Membrane</keyword>
<evidence type="ECO:0000256" key="6">
    <source>
        <dbReference type="ARBA" id="ARBA00022989"/>
    </source>
</evidence>